<gene>
    <name evidence="9" type="primary">MED19</name>
    <name evidence="11" type="ORF">BS50DRAFT_513697</name>
</gene>
<dbReference type="GO" id="GO:0006357">
    <property type="term" value="P:regulation of transcription by RNA polymerase II"/>
    <property type="evidence" value="ECO:0007669"/>
    <property type="project" value="InterPro"/>
</dbReference>
<feature type="compositionally biased region" description="Polar residues" evidence="10">
    <location>
        <begin position="95"/>
        <end position="108"/>
    </location>
</feature>
<dbReference type="AlphaFoldDB" id="A0A2T2P5G7"/>
<evidence type="ECO:0000256" key="9">
    <source>
        <dbReference type="RuleBase" id="RU364151"/>
    </source>
</evidence>
<comment type="similarity">
    <text evidence="2 9">Belongs to the Mediator complex subunit 19 family.</text>
</comment>
<dbReference type="InterPro" id="IPR013942">
    <property type="entry name" value="Mediator_Med19_fun"/>
</dbReference>
<proteinExistence type="inferred from homology"/>
<dbReference type="EMBL" id="KZ678129">
    <property type="protein sequence ID" value="PSN72833.1"/>
    <property type="molecule type" value="Genomic_DNA"/>
</dbReference>
<evidence type="ECO:0000313" key="12">
    <source>
        <dbReference type="Proteomes" id="UP000240883"/>
    </source>
</evidence>
<dbReference type="GO" id="GO:0016592">
    <property type="term" value="C:mediator complex"/>
    <property type="evidence" value="ECO:0007669"/>
    <property type="project" value="InterPro"/>
</dbReference>
<feature type="region of interest" description="Disordered" evidence="10">
    <location>
        <begin position="1"/>
        <end position="139"/>
    </location>
</feature>
<dbReference type="STRING" id="1448308.A0A2T2P5G7"/>
<evidence type="ECO:0000256" key="10">
    <source>
        <dbReference type="SAM" id="MobiDB-lite"/>
    </source>
</evidence>
<dbReference type="Pfam" id="PF08633">
    <property type="entry name" value="Rox3"/>
    <property type="match status" value="1"/>
</dbReference>
<evidence type="ECO:0000256" key="4">
    <source>
        <dbReference type="ARBA" id="ARBA00023015"/>
    </source>
</evidence>
<keyword evidence="5 9" id="KW-0010">Activator</keyword>
<evidence type="ECO:0000256" key="2">
    <source>
        <dbReference type="ARBA" id="ARBA00009259"/>
    </source>
</evidence>
<reference evidence="11 12" key="1">
    <citation type="journal article" date="2018" name="Front. Microbiol.">
        <title>Genome-Wide Analysis of Corynespora cassiicola Leaf Fall Disease Putative Effectors.</title>
        <authorList>
            <person name="Lopez D."/>
            <person name="Ribeiro S."/>
            <person name="Label P."/>
            <person name="Fumanal B."/>
            <person name="Venisse J.S."/>
            <person name="Kohler A."/>
            <person name="de Oliveira R.R."/>
            <person name="Labutti K."/>
            <person name="Lipzen A."/>
            <person name="Lail K."/>
            <person name="Bauer D."/>
            <person name="Ohm R.A."/>
            <person name="Barry K.W."/>
            <person name="Spatafora J."/>
            <person name="Grigoriev I.V."/>
            <person name="Martin F.M."/>
            <person name="Pujade-Renaud V."/>
        </authorList>
    </citation>
    <scope>NUCLEOTIDE SEQUENCE [LARGE SCALE GENOMIC DNA]</scope>
    <source>
        <strain evidence="11 12">Philippines</strain>
    </source>
</reference>
<evidence type="ECO:0000256" key="3">
    <source>
        <dbReference type="ARBA" id="ARBA00019615"/>
    </source>
</evidence>
<comment type="subunit">
    <text evidence="9">Component of the Mediator complex.</text>
</comment>
<evidence type="ECO:0000256" key="6">
    <source>
        <dbReference type="ARBA" id="ARBA00023163"/>
    </source>
</evidence>
<feature type="compositionally biased region" description="Low complexity" evidence="10">
    <location>
        <begin position="308"/>
        <end position="321"/>
    </location>
</feature>
<evidence type="ECO:0000256" key="7">
    <source>
        <dbReference type="ARBA" id="ARBA00023242"/>
    </source>
</evidence>
<feature type="compositionally biased region" description="Polar residues" evidence="10">
    <location>
        <begin position="48"/>
        <end position="61"/>
    </location>
</feature>
<sequence>MSEHSSKRQRLTGSFSPASPPYHASAKTDQTKPIVHPNTPTSPPYLPMNSQSHGAHTTSATAPGPDMTPPSSVHKSSHPHHSASSANNPMPFPTPASTTGVMSSSNLDSDGDALMDDPHDFSHRHSNHNRQSRDDVWSRRGGVAAAEGIFGSQLFKLCEKAPEVSRPHGSQNLIELYGLNKLANSVARNDPVTGEKINKLRKSYEGHIKLMKIAGKPKATKMEGMMTGLMQFPDFEYDMQKVNGKEIQGALTPDKSALSSRFDSLLNGAFAGMAPGPLPPHEASKFKAYMATDETVKAKGPDSMAERSAATTPNPANASAASRISRPERAGSKRQYNDSSFQGYGEGFTDDFGADSTGGEDNPQGNLAKKRRLAFERTSHQVEVGGVRR</sequence>
<dbReference type="GO" id="GO:0003712">
    <property type="term" value="F:transcription coregulator activity"/>
    <property type="evidence" value="ECO:0007669"/>
    <property type="project" value="InterPro"/>
</dbReference>
<evidence type="ECO:0000313" key="11">
    <source>
        <dbReference type="EMBL" id="PSN72833.1"/>
    </source>
</evidence>
<feature type="region of interest" description="Disordered" evidence="10">
    <location>
        <begin position="297"/>
        <end position="389"/>
    </location>
</feature>
<dbReference type="Proteomes" id="UP000240883">
    <property type="component" value="Unassembled WGS sequence"/>
</dbReference>
<keyword evidence="6 9" id="KW-0804">Transcription</keyword>
<protein>
    <recommendedName>
        <fullName evidence="3 9">Mediator of RNA polymerase II transcription subunit 19</fullName>
    </recommendedName>
    <alternativeName>
        <fullName evidence="8 9">Mediator complex subunit 19</fullName>
    </alternativeName>
</protein>
<accession>A0A2T2P5G7</accession>
<evidence type="ECO:0000256" key="1">
    <source>
        <dbReference type="ARBA" id="ARBA00004123"/>
    </source>
</evidence>
<keyword evidence="4 9" id="KW-0805">Transcription regulation</keyword>
<evidence type="ECO:0000256" key="5">
    <source>
        <dbReference type="ARBA" id="ARBA00023159"/>
    </source>
</evidence>
<keyword evidence="7 9" id="KW-0539">Nucleus</keyword>
<keyword evidence="12" id="KW-1185">Reference proteome</keyword>
<dbReference type="OrthoDB" id="2160599at2759"/>
<comment type="subcellular location">
    <subcellularLocation>
        <location evidence="1 9">Nucleus</location>
    </subcellularLocation>
</comment>
<comment type="function">
    <text evidence="9">Component of the Mediator complex, a coactivator involved in the regulated transcription of nearly all RNA polymerase II-dependent genes. Mediator functions as a bridge to convey information from gene-specific regulatory proteins to the basal RNA polymerase II transcription machinery. Mediator is recruited to promoters by direct interactions with regulatory proteins and serves as a scaffold for the assembly of a functional preinitiation complex with RNA polymerase II and the general transcription factors.</text>
</comment>
<evidence type="ECO:0000256" key="8">
    <source>
        <dbReference type="ARBA" id="ARBA00032018"/>
    </source>
</evidence>
<organism evidence="11 12">
    <name type="scientific">Corynespora cassiicola Philippines</name>
    <dbReference type="NCBI Taxonomy" id="1448308"/>
    <lineage>
        <taxon>Eukaryota</taxon>
        <taxon>Fungi</taxon>
        <taxon>Dikarya</taxon>
        <taxon>Ascomycota</taxon>
        <taxon>Pezizomycotina</taxon>
        <taxon>Dothideomycetes</taxon>
        <taxon>Pleosporomycetidae</taxon>
        <taxon>Pleosporales</taxon>
        <taxon>Corynesporascaceae</taxon>
        <taxon>Corynespora</taxon>
    </lineage>
</organism>
<name>A0A2T2P5G7_CORCC</name>